<protein>
    <submittedName>
        <fullName evidence="4">Acid phosphatase</fullName>
    </submittedName>
</protein>
<keyword evidence="1" id="KW-0378">Hydrolase</keyword>
<dbReference type="Gene3D" id="3.40.720.10">
    <property type="entry name" value="Alkaline Phosphatase, subunit A"/>
    <property type="match status" value="1"/>
</dbReference>
<comment type="caution">
    <text evidence="4">The sequence shown here is derived from an EMBL/GenBank/DDBJ whole genome shotgun (WGS) entry which is preliminary data.</text>
</comment>
<proteinExistence type="predicted"/>
<keyword evidence="5" id="KW-1185">Reference proteome</keyword>
<dbReference type="InterPro" id="IPR017850">
    <property type="entry name" value="Alkaline_phosphatase_core_sf"/>
</dbReference>
<dbReference type="PANTHER" id="PTHR31956:SF1">
    <property type="entry name" value="NON-SPECIFIC PHOSPHOLIPASE C1"/>
    <property type="match status" value="1"/>
</dbReference>
<dbReference type="PANTHER" id="PTHR31956">
    <property type="entry name" value="NON-SPECIFIC PHOSPHOLIPASE C4-RELATED"/>
    <property type="match status" value="1"/>
</dbReference>
<keyword evidence="3" id="KW-0732">Signal</keyword>
<feature type="signal peptide" evidence="3">
    <location>
        <begin position="1"/>
        <end position="26"/>
    </location>
</feature>
<name>A0ABX1SC43_9PSEU</name>
<dbReference type="PROSITE" id="PS51257">
    <property type="entry name" value="PROKAR_LIPOPROTEIN"/>
    <property type="match status" value="1"/>
</dbReference>
<accession>A0ABX1SC43</accession>
<gene>
    <name evidence="4" type="ORF">HF526_10585</name>
</gene>
<organism evidence="4 5">
    <name type="scientific">Pseudonocardia acidicola</name>
    <dbReference type="NCBI Taxonomy" id="2724939"/>
    <lineage>
        <taxon>Bacteria</taxon>
        <taxon>Bacillati</taxon>
        <taxon>Actinomycetota</taxon>
        <taxon>Actinomycetes</taxon>
        <taxon>Pseudonocardiales</taxon>
        <taxon>Pseudonocardiaceae</taxon>
        <taxon>Pseudonocardia</taxon>
    </lineage>
</organism>
<dbReference type="SUPFAM" id="SSF53649">
    <property type="entry name" value="Alkaline phosphatase-like"/>
    <property type="match status" value="1"/>
</dbReference>
<evidence type="ECO:0000313" key="4">
    <source>
        <dbReference type="EMBL" id="NMH97753.1"/>
    </source>
</evidence>
<evidence type="ECO:0000256" key="2">
    <source>
        <dbReference type="ARBA" id="ARBA00023026"/>
    </source>
</evidence>
<evidence type="ECO:0000256" key="3">
    <source>
        <dbReference type="SAM" id="SignalP"/>
    </source>
</evidence>
<reference evidence="4 5" key="1">
    <citation type="submission" date="2020-04" db="EMBL/GenBank/DDBJ databases">
        <authorList>
            <person name="Klaysubun C."/>
            <person name="Duangmal K."/>
            <person name="Lipun K."/>
        </authorList>
    </citation>
    <scope>NUCLEOTIDE SEQUENCE [LARGE SCALE GENOMIC DNA]</scope>
    <source>
        <strain evidence="4 5">K10HN5</strain>
    </source>
</reference>
<dbReference type="EMBL" id="JAAXLA010000015">
    <property type="protein sequence ID" value="NMH97753.1"/>
    <property type="molecule type" value="Genomic_DNA"/>
</dbReference>
<dbReference type="InterPro" id="IPR007312">
    <property type="entry name" value="Phosphoesterase"/>
</dbReference>
<evidence type="ECO:0000256" key="1">
    <source>
        <dbReference type="ARBA" id="ARBA00022801"/>
    </source>
</evidence>
<dbReference type="Pfam" id="PF04185">
    <property type="entry name" value="Phosphoesterase"/>
    <property type="match status" value="1"/>
</dbReference>
<evidence type="ECO:0000313" key="5">
    <source>
        <dbReference type="Proteomes" id="UP000820669"/>
    </source>
</evidence>
<feature type="chain" id="PRO_5046876009" evidence="3">
    <location>
        <begin position="27"/>
        <end position="309"/>
    </location>
</feature>
<dbReference type="Proteomes" id="UP000820669">
    <property type="component" value="Unassembled WGS sequence"/>
</dbReference>
<sequence length="309" mass="32204">MQSRGSWKAFVGVVAIAFTVVTGCSATGPTPDPDAGGPAVATAPGAVPHPDHVMMVVFENKNASAVVGSADAPYLTALAKAGANFTDAHGVAHPSQPNYIALLSGSRQGVTDDSCPQALSGPNLPSELLATGHSFVGYSEDLPNTGFTGCTSGEYARKHNPWVDFPNLPASVNQPLAAIPRDYSMLPTVSFVVPNMCNDMHDCPVAAGDAWARRQLSSYVSWAATHNSLLIVTFDEDGGTDGNHIPTIMVGPMVRPGDTGQPIDHYNVLRTIEDMYGLPALGEAGSAHPITGIWIPDSPAAHESATPPR</sequence>
<dbReference type="RefSeq" id="WP_169381203.1">
    <property type="nucleotide sequence ID" value="NZ_JAAXLA010000015.1"/>
</dbReference>
<keyword evidence="2" id="KW-0843">Virulence</keyword>